<dbReference type="Proteomes" id="UP001365846">
    <property type="component" value="Unassembled WGS sequence"/>
</dbReference>
<proteinExistence type="predicted"/>
<sequence length="79" mass="8338">MTSSNINKPPALMTLRAAADRLGVPIRRLRASIEAGQVGDVCVLDLCGEPFVHADRVEAFATGRTDLPAAEGTDLFAAE</sequence>
<keyword evidence="2" id="KW-1185">Reference proteome</keyword>
<dbReference type="RefSeq" id="WP_340356695.1">
    <property type="nucleotide sequence ID" value="NZ_JBBKZU010000003.1"/>
</dbReference>
<evidence type="ECO:0000313" key="1">
    <source>
        <dbReference type="EMBL" id="MEJ8811411.1"/>
    </source>
</evidence>
<reference evidence="1 2" key="1">
    <citation type="submission" date="2024-03" db="EMBL/GenBank/DDBJ databases">
        <title>Novel species of the genus Variovorax.</title>
        <authorList>
            <person name="Liu Q."/>
            <person name="Xin Y.-H."/>
        </authorList>
    </citation>
    <scope>NUCLEOTIDE SEQUENCE [LARGE SCALE GENOMIC DNA]</scope>
    <source>
        <strain evidence="1 2">KACC 18899</strain>
    </source>
</reference>
<comment type="caution">
    <text evidence="1">The sequence shown here is derived from an EMBL/GenBank/DDBJ whole genome shotgun (WGS) entry which is preliminary data.</text>
</comment>
<accession>A0ABU8VDL6</accession>
<evidence type="ECO:0000313" key="2">
    <source>
        <dbReference type="Proteomes" id="UP001365846"/>
    </source>
</evidence>
<name>A0ABU8VDL6_9BURK</name>
<organism evidence="1 2">
    <name type="scientific">Variovorax ureilyticus</name>
    <dbReference type="NCBI Taxonomy" id="1836198"/>
    <lineage>
        <taxon>Bacteria</taxon>
        <taxon>Pseudomonadati</taxon>
        <taxon>Pseudomonadota</taxon>
        <taxon>Betaproteobacteria</taxon>
        <taxon>Burkholderiales</taxon>
        <taxon>Comamonadaceae</taxon>
        <taxon>Variovorax</taxon>
    </lineage>
</organism>
<protein>
    <recommendedName>
        <fullName evidence="3">DNA-binding protein</fullName>
    </recommendedName>
</protein>
<dbReference type="EMBL" id="JBBKZU010000003">
    <property type="protein sequence ID" value="MEJ8811411.1"/>
    <property type="molecule type" value="Genomic_DNA"/>
</dbReference>
<evidence type="ECO:0008006" key="3">
    <source>
        <dbReference type="Google" id="ProtNLM"/>
    </source>
</evidence>
<gene>
    <name evidence="1" type="ORF">WKW77_10070</name>
</gene>